<dbReference type="EMBL" id="JBHSPB010000036">
    <property type="protein sequence ID" value="MFC5724847.1"/>
    <property type="molecule type" value="Genomic_DNA"/>
</dbReference>
<evidence type="ECO:0000256" key="1">
    <source>
        <dbReference type="SAM" id="MobiDB-lite"/>
    </source>
</evidence>
<proteinExistence type="predicted"/>
<name>A0ABW0Z9P2_9ACTN</name>
<dbReference type="GO" id="GO:0008168">
    <property type="term" value="F:methyltransferase activity"/>
    <property type="evidence" value="ECO:0007669"/>
    <property type="project" value="UniProtKB-KW"/>
</dbReference>
<dbReference type="InterPro" id="IPR041698">
    <property type="entry name" value="Methyltransf_25"/>
</dbReference>
<keyword evidence="4" id="KW-1185">Reference proteome</keyword>
<dbReference type="Pfam" id="PF13649">
    <property type="entry name" value="Methyltransf_25"/>
    <property type="match status" value="1"/>
</dbReference>
<organism evidence="3 4">
    <name type="scientific">Streptomyces gamaensis</name>
    <dbReference type="NCBI Taxonomy" id="1763542"/>
    <lineage>
        <taxon>Bacteria</taxon>
        <taxon>Bacillati</taxon>
        <taxon>Actinomycetota</taxon>
        <taxon>Actinomycetes</taxon>
        <taxon>Kitasatosporales</taxon>
        <taxon>Streptomycetaceae</taxon>
        <taxon>Streptomyces</taxon>
    </lineage>
</organism>
<keyword evidence="3" id="KW-0808">Transferase</keyword>
<accession>A0ABW0Z9P2</accession>
<dbReference type="RefSeq" id="WP_390321397.1">
    <property type="nucleotide sequence ID" value="NZ_JBHSPB010000036.1"/>
</dbReference>
<evidence type="ECO:0000259" key="2">
    <source>
        <dbReference type="Pfam" id="PF13649"/>
    </source>
</evidence>
<dbReference type="CDD" id="cd02440">
    <property type="entry name" value="AdoMet_MTases"/>
    <property type="match status" value="1"/>
</dbReference>
<dbReference type="Proteomes" id="UP001596083">
    <property type="component" value="Unassembled WGS sequence"/>
</dbReference>
<dbReference type="Gene3D" id="3.40.50.150">
    <property type="entry name" value="Vaccinia Virus protein VP39"/>
    <property type="match status" value="1"/>
</dbReference>
<comment type="caution">
    <text evidence="3">The sequence shown here is derived from an EMBL/GenBank/DDBJ whole genome shotgun (WGS) entry which is preliminary data.</text>
</comment>
<evidence type="ECO:0000313" key="3">
    <source>
        <dbReference type="EMBL" id="MFC5724847.1"/>
    </source>
</evidence>
<dbReference type="SUPFAM" id="SSF53335">
    <property type="entry name" value="S-adenosyl-L-methionine-dependent methyltransferases"/>
    <property type="match status" value="1"/>
</dbReference>
<evidence type="ECO:0000313" key="4">
    <source>
        <dbReference type="Proteomes" id="UP001596083"/>
    </source>
</evidence>
<dbReference type="InterPro" id="IPR029063">
    <property type="entry name" value="SAM-dependent_MTases_sf"/>
</dbReference>
<feature type="region of interest" description="Disordered" evidence="1">
    <location>
        <begin position="243"/>
        <end position="265"/>
    </location>
</feature>
<feature type="domain" description="Methyltransferase" evidence="2">
    <location>
        <begin position="68"/>
        <end position="171"/>
    </location>
</feature>
<gene>
    <name evidence="3" type="ORF">ACFP1Z_32335</name>
</gene>
<keyword evidence="3" id="KW-0489">Methyltransferase</keyword>
<sequence>MTNDQPTATRSETAVPPSARREFSVMTFLREARHSMRTTGAIAPSSGRLGEGLAAPLPAPGTRGPVRVLEVGAGTGTVTRAIASRLGPGDRLETVEFNPAFVRVLRQALRRDPVLAAAADRIRVVPESITELPLTEHGYDVIVSCLPFTNFEPEVVRSLLERYLTALVPGGHLTYFGYLGTQGLRNLTSRRAESARHRAVGAVLAEFSARYGSGGGSRVVWRNLPPARVRHLRAPERCAVPVGAQADEQLSASPSGAPERPWLRR</sequence>
<reference evidence="4" key="1">
    <citation type="journal article" date="2019" name="Int. J. Syst. Evol. Microbiol.">
        <title>The Global Catalogue of Microorganisms (GCM) 10K type strain sequencing project: providing services to taxonomists for standard genome sequencing and annotation.</title>
        <authorList>
            <consortium name="The Broad Institute Genomics Platform"/>
            <consortium name="The Broad Institute Genome Sequencing Center for Infectious Disease"/>
            <person name="Wu L."/>
            <person name="Ma J."/>
        </authorList>
    </citation>
    <scope>NUCLEOTIDE SEQUENCE [LARGE SCALE GENOMIC DNA]</scope>
    <source>
        <strain evidence="4">CGMCC 4.7304</strain>
    </source>
</reference>
<protein>
    <submittedName>
        <fullName evidence="3">Class I SAM-dependent methyltransferase</fullName>
    </submittedName>
</protein>
<dbReference type="GO" id="GO:0032259">
    <property type="term" value="P:methylation"/>
    <property type="evidence" value="ECO:0007669"/>
    <property type="project" value="UniProtKB-KW"/>
</dbReference>